<sequence>MPASATKRQGASPDGSRVVKRRRTSDDAPVSSETRCDQEDAHASRHLVLGVPPRTRSGRAILPGVVNEAVTIQVTPLAEFQLSPPALKSSASQESVSAASSERTVTDPSPPASPEASTPASTLRDSPSRLGSRTSTSCVEPPESTSTIAASSQTSTIAPWSPQSPFNRLRRHRTVVVPIWFAEVFESDSYDSEALEIIGSPAPPRRASITPSTSSSPGFAVVEAPPPVDRMAGWRLEPRPSDVNQLVAIYNPRHWKFPAAKFEPIGRNMWESVAVEYNSSKERSWATRDFDSLRRKFCKLYAKPKPTGNQGDNLSRRQRADNGADDNQLLDEVNSALNGDDDQPQHARAGIAPVQCGDHPLGQPNDGDVSDTSPSPDEISGTPNSNFVEDPSAPPSLQAAPNSGGRADSTVTVATSQGFVPVEFAAVYDVESSDEDTEEQDSQSVESTELVGVALTDEGPDGTSNAIMTATPTPPGATSAPTQSTTESGTPTSSTPRGVGRPRVRDTSPIVSVASPDGSELSQNPERIASDAAEAERFRRMSSTCDRLGGRDLRVLRDNFEEMGGRTAGAKSKRPATESPAPPTYAASKRQRAKKRVEVLEKELRKAELASASMGSEMKELLLLFREDGDRRAEAEAKLRRDEREERRLDENANGTSTNMFVV</sequence>
<evidence type="ECO:0000256" key="1">
    <source>
        <dbReference type="SAM" id="MobiDB-lite"/>
    </source>
</evidence>
<evidence type="ECO:0000313" key="3">
    <source>
        <dbReference type="EMBL" id="KAE8976375.1"/>
    </source>
</evidence>
<feature type="domain" description="DUF6818" evidence="2">
    <location>
        <begin position="264"/>
        <end position="320"/>
    </location>
</feature>
<protein>
    <recommendedName>
        <fullName evidence="2">DUF6818 domain-containing protein</fullName>
    </recommendedName>
</protein>
<feature type="region of interest" description="Disordered" evidence="1">
    <location>
        <begin position="563"/>
        <end position="594"/>
    </location>
</feature>
<comment type="caution">
    <text evidence="3">The sequence shown here is derived from an EMBL/GenBank/DDBJ whole genome shotgun (WGS) entry which is preliminary data.</text>
</comment>
<feature type="compositionally biased region" description="Polar residues" evidence="1">
    <location>
        <begin position="409"/>
        <end position="418"/>
    </location>
</feature>
<dbReference type="PANTHER" id="PTHR34409:SF1">
    <property type="entry name" value="MYB-LIKE DOMAIN-CONTAINING PROTEIN"/>
    <property type="match status" value="1"/>
</dbReference>
<feature type="region of interest" description="Disordered" evidence="1">
    <location>
        <begin position="635"/>
        <end position="663"/>
    </location>
</feature>
<feature type="compositionally biased region" description="Low complexity" evidence="1">
    <location>
        <begin position="144"/>
        <end position="158"/>
    </location>
</feature>
<name>A0A6A3I653_9STRA</name>
<feature type="compositionally biased region" description="Basic and acidic residues" evidence="1">
    <location>
        <begin position="635"/>
        <end position="651"/>
    </location>
</feature>
<gene>
    <name evidence="3" type="ORF">PR001_g25435</name>
</gene>
<proteinExistence type="predicted"/>
<feature type="compositionally biased region" description="Polar residues" evidence="1">
    <location>
        <begin position="370"/>
        <end position="387"/>
    </location>
</feature>
<feature type="compositionally biased region" description="Acidic residues" evidence="1">
    <location>
        <begin position="431"/>
        <end position="441"/>
    </location>
</feature>
<dbReference type="PANTHER" id="PTHR34409">
    <property type="entry name" value="SET DOMAIN-CONTAINING PROTEIN"/>
    <property type="match status" value="1"/>
</dbReference>
<feature type="compositionally biased region" description="Low complexity" evidence="1">
    <location>
        <begin position="89"/>
        <end position="101"/>
    </location>
</feature>
<feature type="compositionally biased region" description="Basic and acidic residues" evidence="1">
    <location>
        <begin position="34"/>
        <end position="43"/>
    </location>
</feature>
<feature type="compositionally biased region" description="Polar residues" evidence="1">
    <location>
        <begin position="123"/>
        <end position="138"/>
    </location>
</feature>
<feature type="region of interest" description="Disordered" evidence="1">
    <location>
        <begin position="1"/>
        <end position="62"/>
    </location>
</feature>
<feature type="region of interest" description="Disordered" evidence="1">
    <location>
        <begin position="301"/>
        <end position="321"/>
    </location>
</feature>
<evidence type="ECO:0000313" key="4">
    <source>
        <dbReference type="Proteomes" id="UP000429607"/>
    </source>
</evidence>
<dbReference type="InterPro" id="IPR049203">
    <property type="entry name" value="DUF6818"/>
</dbReference>
<feature type="region of interest" description="Disordered" evidence="1">
    <location>
        <begin position="353"/>
        <end position="540"/>
    </location>
</feature>
<dbReference type="EMBL" id="QXFV01003480">
    <property type="protein sequence ID" value="KAE8976375.1"/>
    <property type="molecule type" value="Genomic_DNA"/>
</dbReference>
<reference evidence="3 4" key="1">
    <citation type="submission" date="2018-09" db="EMBL/GenBank/DDBJ databases">
        <title>Genomic investigation of the strawberry pathogen Phytophthora fragariae indicates pathogenicity is determined by transcriptional variation in three key races.</title>
        <authorList>
            <person name="Adams T.M."/>
            <person name="Armitage A.D."/>
            <person name="Sobczyk M.K."/>
            <person name="Bates H.J."/>
            <person name="Dunwell J.M."/>
            <person name="Nellist C.F."/>
            <person name="Harrison R.J."/>
        </authorList>
    </citation>
    <scope>NUCLEOTIDE SEQUENCE [LARGE SCALE GENOMIC DNA]</scope>
    <source>
        <strain evidence="3 4">SCRP249</strain>
    </source>
</reference>
<feature type="region of interest" description="Disordered" evidence="1">
    <location>
        <begin position="79"/>
        <end position="164"/>
    </location>
</feature>
<dbReference type="AlphaFoldDB" id="A0A6A3I653"/>
<dbReference type="Proteomes" id="UP000429607">
    <property type="component" value="Unassembled WGS sequence"/>
</dbReference>
<feature type="compositionally biased region" description="Low complexity" evidence="1">
    <location>
        <begin position="476"/>
        <end position="496"/>
    </location>
</feature>
<evidence type="ECO:0000259" key="2">
    <source>
        <dbReference type="Pfam" id="PF20681"/>
    </source>
</evidence>
<organism evidence="3 4">
    <name type="scientific">Phytophthora rubi</name>
    <dbReference type="NCBI Taxonomy" id="129364"/>
    <lineage>
        <taxon>Eukaryota</taxon>
        <taxon>Sar</taxon>
        <taxon>Stramenopiles</taxon>
        <taxon>Oomycota</taxon>
        <taxon>Peronosporomycetes</taxon>
        <taxon>Peronosporales</taxon>
        <taxon>Peronosporaceae</taxon>
        <taxon>Phytophthora</taxon>
    </lineage>
</organism>
<dbReference type="Pfam" id="PF20681">
    <property type="entry name" value="DUF6818"/>
    <property type="match status" value="1"/>
</dbReference>
<feature type="compositionally biased region" description="Polar residues" evidence="1">
    <location>
        <begin position="653"/>
        <end position="663"/>
    </location>
</feature>
<accession>A0A6A3I653</accession>